<dbReference type="SUPFAM" id="SSF48008">
    <property type="entry name" value="GntR ligand-binding domain-like"/>
    <property type="match status" value="1"/>
</dbReference>
<dbReference type="PRINTS" id="PR00035">
    <property type="entry name" value="HTHGNTR"/>
</dbReference>
<name>A0ABV7GMJ1_9RHOB</name>
<gene>
    <name evidence="5" type="ORF">ACFOGP_08765</name>
</gene>
<evidence type="ECO:0000256" key="3">
    <source>
        <dbReference type="ARBA" id="ARBA00023163"/>
    </source>
</evidence>
<dbReference type="InterPro" id="IPR008920">
    <property type="entry name" value="TF_FadR/GntR_C"/>
</dbReference>
<evidence type="ECO:0000313" key="6">
    <source>
        <dbReference type="Proteomes" id="UP001595632"/>
    </source>
</evidence>
<evidence type="ECO:0000313" key="5">
    <source>
        <dbReference type="EMBL" id="MFC3142799.1"/>
    </source>
</evidence>
<reference evidence="6" key="1">
    <citation type="journal article" date="2019" name="Int. J. Syst. Evol. Microbiol.">
        <title>The Global Catalogue of Microorganisms (GCM) 10K type strain sequencing project: providing services to taxonomists for standard genome sequencing and annotation.</title>
        <authorList>
            <consortium name="The Broad Institute Genomics Platform"/>
            <consortium name="The Broad Institute Genome Sequencing Center for Infectious Disease"/>
            <person name="Wu L."/>
            <person name="Ma J."/>
        </authorList>
    </citation>
    <scope>NUCLEOTIDE SEQUENCE [LARGE SCALE GENOMIC DNA]</scope>
    <source>
        <strain evidence="6">KCTC 52366</strain>
    </source>
</reference>
<feature type="domain" description="HTH gntR-type" evidence="4">
    <location>
        <begin position="12"/>
        <end position="80"/>
    </location>
</feature>
<dbReference type="Gene3D" id="1.20.120.530">
    <property type="entry name" value="GntR ligand-binding domain-like"/>
    <property type="match status" value="1"/>
</dbReference>
<dbReference type="Gene3D" id="1.10.10.10">
    <property type="entry name" value="Winged helix-like DNA-binding domain superfamily/Winged helix DNA-binding domain"/>
    <property type="match status" value="1"/>
</dbReference>
<dbReference type="RefSeq" id="WP_275633582.1">
    <property type="nucleotide sequence ID" value="NZ_JARGYD010000005.1"/>
</dbReference>
<sequence>MDSFSAKPAKKRKLAEVVYGQILEQILSGQLSEGEKLPSETELSRAFQVSRPVSREALMRLQADGLVKTHKGVGTFVTRRPPERLGELADSSEVSGYLLAMEPRIVLESEAARLAAMRRTKQQLASIRAAHDALREAIARGELGRTEDIAFHERIAMASGNENFPLLLRTIGNPVAQTITIGLELGRAAPQRQRVLEEHASILSAIAAEDPDAAATYMRHHLYQGRAGLVDMYHHTERTDAPGTDFFDDA</sequence>
<dbReference type="CDD" id="cd07377">
    <property type="entry name" value="WHTH_GntR"/>
    <property type="match status" value="1"/>
</dbReference>
<accession>A0ABV7GMJ1</accession>
<organism evidence="5 6">
    <name type="scientific">Psychromarinibacter halotolerans</name>
    <dbReference type="NCBI Taxonomy" id="1775175"/>
    <lineage>
        <taxon>Bacteria</taxon>
        <taxon>Pseudomonadati</taxon>
        <taxon>Pseudomonadota</taxon>
        <taxon>Alphaproteobacteria</taxon>
        <taxon>Rhodobacterales</taxon>
        <taxon>Paracoccaceae</taxon>
        <taxon>Psychromarinibacter</taxon>
    </lineage>
</organism>
<dbReference type="InterPro" id="IPR036390">
    <property type="entry name" value="WH_DNA-bd_sf"/>
</dbReference>
<keyword evidence="2" id="KW-0238">DNA-binding</keyword>
<evidence type="ECO:0000256" key="1">
    <source>
        <dbReference type="ARBA" id="ARBA00023015"/>
    </source>
</evidence>
<keyword evidence="6" id="KW-1185">Reference proteome</keyword>
<dbReference type="Pfam" id="PF00392">
    <property type="entry name" value="GntR"/>
    <property type="match status" value="1"/>
</dbReference>
<dbReference type="InterPro" id="IPR000524">
    <property type="entry name" value="Tscrpt_reg_HTH_GntR"/>
</dbReference>
<dbReference type="Pfam" id="PF07729">
    <property type="entry name" value="FCD"/>
    <property type="match status" value="1"/>
</dbReference>
<dbReference type="PANTHER" id="PTHR43537">
    <property type="entry name" value="TRANSCRIPTIONAL REGULATOR, GNTR FAMILY"/>
    <property type="match status" value="1"/>
</dbReference>
<dbReference type="SUPFAM" id="SSF46785">
    <property type="entry name" value="Winged helix' DNA-binding domain"/>
    <property type="match status" value="1"/>
</dbReference>
<dbReference type="EMBL" id="JBHRTB010000010">
    <property type="protein sequence ID" value="MFC3142799.1"/>
    <property type="molecule type" value="Genomic_DNA"/>
</dbReference>
<protein>
    <submittedName>
        <fullName evidence="5">FadR/GntR family transcriptional regulator</fullName>
    </submittedName>
</protein>
<dbReference type="PROSITE" id="PS50949">
    <property type="entry name" value="HTH_GNTR"/>
    <property type="match status" value="1"/>
</dbReference>
<evidence type="ECO:0000256" key="2">
    <source>
        <dbReference type="ARBA" id="ARBA00023125"/>
    </source>
</evidence>
<keyword evidence="3" id="KW-0804">Transcription</keyword>
<keyword evidence="1" id="KW-0805">Transcription regulation</keyword>
<dbReference type="SMART" id="SM00895">
    <property type="entry name" value="FCD"/>
    <property type="match status" value="1"/>
</dbReference>
<proteinExistence type="predicted"/>
<evidence type="ECO:0000259" key="4">
    <source>
        <dbReference type="PROSITE" id="PS50949"/>
    </source>
</evidence>
<dbReference type="PANTHER" id="PTHR43537:SF44">
    <property type="entry name" value="GNTR FAMILY REGULATORY PROTEIN"/>
    <property type="match status" value="1"/>
</dbReference>
<dbReference type="InterPro" id="IPR011711">
    <property type="entry name" value="GntR_C"/>
</dbReference>
<dbReference type="SMART" id="SM00345">
    <property type="entry name" value="HTH_GNTR"/>
    <property type="match status" value="1"/>
</dbReference>
<comment type="caution">
    <text evidence="5">The sequence shown here is derived from an EMBL/GenBank/DDBJ whole genome shotgun (WGS) entry which is preliminary data.</text>
</comment>
<dbReference type="InterPro" id="IPR036388">
    <property type="entry name" value="WH-like_DNA-bd_sf"/>
</dbReference>
<dbReference type="Proteomes" id="UP001595632">
    <property type="component" value="Unassembled WGS sequence"/>
</dbReference>